<evidence type="ECO:0000256" key="2">
    <source>
        <dbReference type="ARBA" id="ARBA00023125"/>
    </source>
</evidence>
<dbReference type="PRINTS" id="PR00032">
    <property type="entry name" value="HTHARAC"/>
</dbReference>
<organism evidence="5 6">
    <name type="scientific">Alteromonas macleodii</name>
    <name type="common">Pseudoalteromonas macleodii</name>
    <dbReference type="NCBI Taxonomy" id="28108"/>
    <lineage>
        <taxon>Bacteria</taxon>
        <taxon>Pseudomonadati</taxon>
        <taxon>Pseudomonadota</taxon>
        <taxon>Gammaproteobacteria</taxon>
        <taxon>Alteromonadales</taxon>
        <taxon>Alteromonadaceae</taxon>
        <taxon>Alteromonas/Salinimonas group</taxon>
        <taxon>Alteromonas</taxon>
    </lineage>
</organism>
<dbReference type="InterPro" id="IPR020449">
    <property type="entry name" value="Tscrpt_reg_AraC-type_HTH"/>
</dbReference>
<dbReference type="AlphaFoldDB" id="A0A6T9XZC0"/>
<dbReference type="InterPro" id="IPR050204">
    <property type="entry name" value="AraC_XylS_family_regulators"/>
</dbReference>
<evidence type="ECO:0000256" key="1">
    <source>
        <dbReference type="ARBA" id="ARBA00023015"/>
    </source>
</evidence>
<dbReference type="PROSITE" id="PS00041">
    <property type="entry name" value="HTH_ARAC_FAMILY_1"/>
    <property type="match status" value="1"/>
</dbReference>
<name>A0A6T9XZC0_ALTMA</name>
<keyword evidence="3" id="KW-0804">Transcription</keyword>
<dbReference type="RefSeq" id="WP_179983261.1">
    <property type="nucleotide sequence ID" value="NZ_LR812090.1"/>
</dbReference>
<evidence type="ECO:0000313" key="6">
    <source>
        <dbReference type="Proteomes" id="UP000509458"/>
    </source>
</evidence>
<dbReference type="PROSITE" id="PS01124">
    <property type="entry name" value="HTH_ARAC_FAMILY_2"/>
    <property type="match status" value="1"/>
</dbReference>
<keyword evidence="2" id="KW-0238">DNA-binding</keyword>
<dbReference type="GO" id="GO:0043565">
    <property type="term" value="F:sequence-specific DNA binding"/>
    <property type="evidence" value="ECO:0007669"/>
    <property type="project" value="InterPro"/>
</dbReference>
<dbReference type="Proteomes" id="UP000509458">
    <property type="component" value="Chromosome"/>
</dbReference>
<evidence type="ECO:0000259" key="4">
    <source>
        <dbReference type="PROSITE" id="PS01124"/>
    </source>
</evidence>
<sequence>MKSRLAFFDHATHQPSSCKDVLDIAFSNDGLDWKGIILEKGKSPHFYPQNVYTPYFYFALALESDLNWNIEANGSMVSLKTSPGNIWINPPKTPFTHDISEPCYFVILAVEERVFLDACPFKVEHEQLQFLNNYNVEDETIKGLIELLLLETQAKGRNGKAYLSNLLSALSAHYIQNYSNYRDLQDSSAKSVKIGKSQIDKIEQYIKENIGSTINVDALAELVFCSKFHFLREFKKSVGETPYQFITQYRVEQSKKYLLANTHSMSDIALLLGFNDQSHFSRVFKNHEGITPSQFIKQYST</sequence>
<dbReference type="EMBL" id="LR812090">
    <property type="protein sequence ID" value="CAB9493783.1"/>
    <property type="molecule type" value="Genomic_DNA"/>
</dbReference>
<accession>A0A6T9XZC0</accession>
<dbReference type="Gene3D" id="1.10.10.60">
    <property type="entry name" value="Homeodomain-like"/>
    <property type="match status" value="2"/>
</dbReference>
<evidence type="ECO:0000256" key="3">
    <source>
        <dbReference type="ARBA" id="ARBA00023163"/>
    </source>
</evidence>
<evidence type="ECO:0000313" key="5">
    <source>
        <dbReference type="EMBL" id="CAB9493783.1"/>
    </source>
</evidence>
<protein>
    <submittedName>
        <fullName evidence="5">AraC family transcriptional regulator</fullName>
    </submittedName>
</protein>
<dbReference type="GO" id="GO:0003700">
    <property type="term" value="F:DNA-binding transcription factor activity"/>
    <property type="evidence" value="ECO:0007669"/>
    <property type="project" value="InterPro"/>
</dbReference>
<dbReference type="SMART" id="SM00342">
    <property type="entry name" value="HTH_ARAC"/>
    <property type="match status" value="1"/>
</dbReference>
<dbReference type="InterPro" id="IPR018060">
    <property type="entry name" value="HTH_AraC"/>
</dbReference>
<gene>
    <name evidence="5" type="ORF">ALFOR1_30712</name>
</gene>
<proteinExistence type="predicted"/>
<dbReference type="InterPro" id="IPR018062">
    <property type="entry name" value="HTH_AraC-typ_CS"/>
</dbReference>
<dbReference type="InterPro" id="IPR009057">
    <property type="entry name" value="Homeodomain-like_sf"/>
</dbReference>
<feature type="domain" description="HTH araC/xylS-type" evidence="4">
    <location>
        <begin position="200"/>
        <end position="298"/>
    </location>
</feature>
<dbReference type="SUPFAM" id="SSF46689">
    <property type="entry name" value="Homeodomain-like"/>
    <property type="match status" value="2"/>
</dbReference>
<keyword evidence="1" id="KW-0805">Transcription regulation</keyword>
<dbReference type="Pfam" id="PF12833">
    <property type="entry name" value="HTH_18"/>
    <property type="match status" value="1"/>
</dbReference>
<reference evidence="5 6" key="1">
    <citation type="submission" date="2020-06" db="EMBL/GenBank/DDBJ databases">
        <authorList>
            <person name="Duchaud E."/>
        </authorList>
    </citation>
    <scope>NUCLEOTIDE SEQUENCE [LARGE SCALE GENOMIC DNA]</scope>
    <source>
        <strain evidence="5">Alteromonas fortis</strain>
    </source>
</reference>
<dbReference type="PANTHER" id="PTHR46796">
    <property type="entry name" value="HTH-TYPE TRANSCRIPTIONAL ACTIVATOR RHAS-RELATED"/>
    <property type="match status" value="1"/>
</dbReference>